<evidence type="ECO:0000313" key="9">
    <source>
        <dbReference type="Proteomes" id="UP000277858"/>
    </source>
</evidence>
<comment type="subcellular location">
    <subcellularLocation>
        <location evidence="1">Membrane</location>
        <topology evidence="1">Multi-pass membrane protein</topology>
    </subcellularLocation>
</comment>
<dbReference type="InterPro" id="IPR013525">
    <property type="entry name" value="ABC2_TM"/>
</dbReference>
<dbReference type="AlphaFoldDB" id="A0A448P002"/>
<reference evidence="7" key="3">
    <citation type="journal article" date="2019" name="Microorganisms">
        <title>Red-Brown Pigmentation of Acidipropionibacterium jensenii Is Tied to Haemolytic Activity and cyl-Like Gene Cluster.</title>
        <authorList>
            <person name="Deptula P."/>
            <person name="Loivamaa I."/>
            <person name="Smolander O.P."/>
            <person name="Laine P."/>
            <person name="Roberts R.J."/>
            <person name="Piironen V."/>
            <person name="Paulin L."/>
            <person name="Savijoki K."/>
            <person name="Auvinen P."/>
            <person name="Varmanen P."/>
        </authorList>
    </citation>
    <scope>NUCLEOTIDE SEQUENCE</scope>
    <source>
        <strain evidence="7">JS280</strain>
    </source>
</reference>
<proteinExistence type="predicted"/>
<reference evidence="8 9" key="2">
    <citation type="submission" date="2018-12" db="EMBL/GenBank/DDBJ databases">
        <authorList>
            <consortium name="Pathogen Informatics"/>
        </authorList>
    </citation>
    <scope>NUCLEOTIDE SEQUENCE [LARGE SCALE GENOMIC DNA]</scope>
    <source>
        <strain evidence="8 9">NCTC13652</strain>
    </source>
</reference>
<evidence type="ECO:0000259" key="6">
    <source>
        <dbReference type="Pfam" id="PF01061"/>
    </source>
</evidence>
<keyword evidence="9" id="KW-1185">Reference proteome</keyword>
<protein>
    <submittedName>
        <fullName evidence="8">ABC transporter efflux protein, DrrB family</fullName>
    </submittedName>
    <submittedName>
        <fullName evidence="7">ABC transporter permease</fullName>
    </submittedName>
</protein>
<dbReference type="KEGG" id="aji:C0Z10_00620"/>
<evidence type="ECO:0000256" key="4">
    <source>
        <dbReference type="ARBA" id="ARBA00023136"/>
    </source>
</evidence>
<keyword evidence="3 5" id="KW-1133">Transmembrane helix</keyword>
<keyword evidence="2 5" id="KW-0812">Transmembrane</keyword>
<feature type="transmembrane region" description="Helical" evidence="5">
    <location>
        <begin position="63"/>
        <end position="89"/>
    </location>
</feature>
<dbReference type="STRING" id="1122997.GCA_000425285_00106"/>
<evidence type="ECO:0000256" key="2">
    <source>
        <dbReference type="ARBA" id="ARBA00022692"/>
    </source>
</evidence>
<sequence>MTAIGSTARSVPPFGGLNPTLLRVELLRVVRNRRTMILALLLPVVLFWMVGSDRYNHIPYGHGTVAGMVMIGIGLYGAIISTTGAGTAVSMERAAGWSRQLRLTPLSPVAYVLVKGVVGMLVGALSIAAVCVTAVIKGLDQPLHITILSGLLAWLGSGLFSAFGLFMGYLLPTDSAMQVTNLSVVMLAFLSGMFVPVDPSSVLGHIARIAPMWGIHQLALVPFGAGGFGIGEAVNIIGWLAAFVSGAAWLMSRDTARV</sequence>
<dbReference type="EMBL" id="LR134473">
    <property type="protein sequence ID" value="VEI03531.1"/>
    <property type="molecule type" value="Genomic_DNA"/>
</dbReference>
<feature type="transmembrane region" description="Helical" evidence="5">
    <location>
        <begin position="148"/>
        <end position="170"/>
    </location>
</feature>
<name>A0A448P002_9ACTN</name>
<evidence type="ECO:0000313" key="7">
    <source>
        <dbReference type="EMBL" id="AZZ38497.1"/>
    </source>
</evidence>
<dbReference type="EMBL" id="CP025570">
    <property type="protein sequence ID" value="AZZ38497.1"/>
    <property type="molecule type" value="Genomic_DNA"/>
</dbReference>
<gene>
    <name evidence="7" type="ORF">C0Z10_00620</name>
    <name evidence="8" type="ORF">NCTC13652_01738</name>
</gene>
<evidence type="ECO:0000256" key="1">
    <source>
        <dbReference type="ARBA" id="ARBA00004141"/>
    </source>
</evidence>
<dbReference type="PANTHER" id="PTHR43077">
    <property type="entry name" value="TRANSPORT PERMEASE YVFS-RELATED"/>
    <property type="match status" value="1"/>
</dbReference>
<evidence type="ECO:0000313" key="10">
    <source>
        <dbReference type="Proteomes" id="UP000285875"/>
    </source>
</evidence>
<dbReference type="PANTHER" id="PTHR43077:SF11">
    <property type="entry name" value="TRANSPORT PERMEASE YVFS-RELATED"/>
    <property type="match status" value="1"/>
</dbReference>
<feature type="transmembrane region" description="Helical" evidence="5">
    <location>
        <begin position="35"/>
        <end position="51"/>
    </location>
</feature>
<accession>A0A448P002</accession>
<dbReference type="OrthoDB" id="63188at2"/>
<feature type="domain" description="ABC-2 type transporter transmembrane" evidence="6">
    <location>
        <begin position="20"/>
        <end position="212"/>
    </location>
</feature>
<evidence type="ECO:0000313" key="8">
    <source>
        <dbReference type="EMBL" id="VEI03531.1"/>
    </source>
</evidence>
<feature type="transmembrane region" description="Helical" evidence="5">
    <location>
        <begin position="109"/>
        <end position="136"/>
    </location>
</feature>
<feature type="transmembrane region" description="Helical" evidence="5">
    <location>
        <begin position="176"/>
        <end position="197"/>
    </location>
</feature>
<evidence type="ECO:0000256" key="3">
    <source>
        <dbReference type="ARBA" id="ARBA00022989"/>
    </source>
</evidence>
<dbReference type="Proteomes" id="UP000277858">
    <property type="component" value="Chromosome"/>
</dbReference>
<dbReference type="Pfam" id="PF01061">
    <property type="entry name" value="ABC2_membrane"/>
    <property type="match status" value="1"/>
</dbReference>
<feature type="transmembrane region" description="Helical" evidence="5">
    <location>
        <begin position="236"/>
        <end position="252"/>
    </location>
</feature>
<keyword evidence="4 5" id="KW-0472">Membrane</keyword>
<evidence type="ECO:0000256" key="5">
    <source>
        <dbReference type="SAM" id="Phobius"/>
    </source>
</evidence>
<dbReference type="RefSeq" id="WP_028702015.1">
    <property type="nucleotide sequence ID" value="NZ_CP025570.1"/>
</dbReference>
<dbReference type="GO" id="GO:0140359">
    <property type="term" value="F:ABC-type transporter activity"/>
    <property type="evidence" value="ECO:0007669"/>
    <property type="project" value="InterPro"/>
</dbReference>
<dbReference type="InterPro" id="IPR051328">
    <property type="entry name" value="T7SS_ABC-Transporter"/>
</dbReference>
<organism evidence="8 9">
    <name type="scientific">Acidipropionibacterium jensenii</name>
    <dbReference type="NCBI Taxonomy" id="1749"/>
    <lineage>
        <taxon>Bacteria</taxon>
        <taxon>Bacillati</taxon>
        <taxon>Actinomycetota</taxon>
        <taxon>Actinomycetes</taxon>
        <taxon>Propionibacteriales</taxon>
        <taxon>Propionibacteriaceae</taxon>
        <taxon>Acidipropionibacterium</taxon>
    </lineage>
</organism>
<dbReference type="Proteomes" id="UP000285875">
    <property type="component" value="Chromosome"/>
</dbReference>
<dbReference type="GO" id="GO:0016020">
    <property type="term" value="C:membrane"/>
    <property type="evidence" value="ECO:0007669"/>
    <property type="project" value="UniProtKB-SubCell"/>
</dbReference>
<reference evidence="10" key="1">
    <citation type="submission" date="2017-12" db="EMBL/GenBank/DDBJ databases">
        <title>Whole genome sequencing of Acidipropionibacterium jensenii strains JS279 and JS280.</title>
        <authorList>
            <person name="Deptula P."/>
            <person name="Laine P."/>
            <person name="Smolander O.-P."/>
            <person name="Paulin L."/>
            <person name="Auvinen P."/>
            <person name="Varmanen P."/>
        </authorList>
    </citation>
    <scope>NUCLEOTIDE SEQUENCE [LARGE SCALE GENOMIC DNA]</scope>
    <source>
        <strain evidence="10">JS280</strain>
    </source>
</reference>